<dbReference type="Pfam" id="PF12161">
    <property type="entry name" value="HsdM_N"/>
    <property type="match status" value="1"/>
</dbReference>
<dbReference type="InterPro" id="IPR003356">
    <property type="entry name" value="DNA_methylase_A-5"/>
</dbReference>
<proteinExistence type="inferred from homology"/>
<sequence length="485" mass="55463">MANESVAIVQKLWNYCNVLRDDGVSYGDYVEQLTYLLFLKMADEQTKPPFNRPSGIPQGLDWQSLLKKDGDALEVHYRHILEILGKEKGMLGVIFRKSQNRIQDPAKLRRLIELINDETWVGLDIDVKGEIYEGLLQKNAEDIKSGAGQYFTPRPLIKAIVAVMRPQPGMTICDPACGTGGFLLAAHDYISRNYQLDKDQKTFLKLHTFAGKDIVDNVVRLCVMNLYLHGISGDESPIEVGDSLVSDPGDRFDMVLTNPPFGKKSSITIVNGEGKADRESLIYERQDFWATTSNKQLNFLQHVKTLLKINGKVAIVAPDNVLFEGGAGETVRRKLLHECDVHTLLRLPTGLFYAQGVKANVLFFDRKPASEKPWTEKLWIYDLRTNMNFTLKTRPMRYEDLQDFIKCYNLGNRFDRKEDERFRAFTYDELMQRDKVSLDIFWLKDKSLEDSENLPAPDTLARDIAENLESALEQFASIYEDLEEE</sequence>
<dbReference type="PROSITE" id="PS00092">
    <property type="entry name" value="N6_MTASE"/>
    <property type="match status" value="1"/>
</dbReference>
<dbReference type="PRINTS" id="PR00507">
    <property type="entry name" value="N12N6MTFRASE"/>
</dbReference>
<dbReference type="SUPFAM" id="SSF53335">
    <property type="entry name" value="S-adenosyl-L-methionine-dependent methyltransferases"/>
    <property type="match status" value="1"/>
</dbReference>
<dbReference type="GO" id="GO:0008170">
    <property type="term" value="F:N-methyltransferase activity"/>
    <property type="evidence" value="ECO:0007669"/>
    <property type="project" value="InterPro"/>
</dbReference>
<dbReference type="Gene3D" id="3.40.50.150">
    <property type="entry name" value="Vaccinia Virus protein VP39"/>
    <property type="match status" value="1"/>
</dbReference>
<evidence type="ECO:0000256" key="7">
    <source>
        <dbReference type="ARBA" id="ARBA00047942"/>
    </source>
</evidence>
<dbReference type="AlphaFoldDB" id="A0A523XFL1"/>
<dbReference type="Proteomes" id="UP000315534">
    <property type="component" value="Unassembled WGS sequence"/>
</dbReference>
<evidence type="ECO:0000256" key="4">
    <source>
        <dbReference type="ARBA" id="ARBA00022679"/>
    </source>
</evidence>
<evidence type="ECO:0000256" key="5">
    <source>
        <dbReference type="ARBA" id="ARBA00022691"/>
    </source>
</evidence>
<dbReference type="EC" id="2.1.1.72" evidence="2"/>
<evidence type="ECO:0000259" key="9">
    <source>
        <dbReference type="Pfam" id="PF12161"/>
    </source>
</evidence>
<dbReference type="InterPro" id="IPR002052">
    <property type="entry name" value="DNA_methylase_N6_adenine_CS"/>
</dbReference>
<keyword evidence="3 10" id="KW-0489">Methyltransferase</keyword>
<name>A0A523XFL1_UNCT6</name>
<evidence type="ECO:0000259" key="8">
    <source>
        <dbReference type="Pfam" id="PF02384"/>
    </source>
</evidence>
<evidence type="ECO:0000313" key="10">
    <source>
        <dbReference type="EMBL" id="TET78083.1"/>
    </source>
</evidence>
<dbReference type="Pfam" id="PF02384">
    <property type="entry name" value="N6_Mtase"/>
    <property type="match status" value="1"/>
</dbReference>
<dbReference type="PANTHER" id="PTHR42933:SF4">
    <property type="entry name" value="TYPE I RESTRICTION ENZYME ECOKI METHYLASE SUBUNIT"/>
    <property type="match status" value="1"/>
</dbReference>
<dbReference type="InterPro" id="IPR029063">
    <property type="entry name" value="SAM-dependent_MTases_sf"/>
</dbReference>
<dbReference type="InterPro" id="IPR051537">
    <property type="entry name" value="DNA_Adenine_Mtase"/>
</dbReference>
<accession>A0A523XFL1</accession>
<evidence type="ECO:0000256" key="6">
    <source>
        <dbReference type="ARBA" id="ARBA00022747"/>
    </source>
</evidence>
<dbReference type="Gene3D" id="1.20.1260.30">
    <property type="match status" value="1"/>
</dbReference>
<comment type="catalytic activity">
    <reaction evidence="7">
        <text>a 2'-deoxyadenosine in DNA + S-adenosyl-L-methionine = an N(6)-methyl-2'-deoxyadenosine in DNA + S-adenosyl-L-homocysteine + H(+)</text>
        <dbReference type="Rhea" id="RHEA:15197"/>
        <dbReference type="Rhea" id="RHEA-COMP:12418"/>
        <dbReference type="Rhea" id="RHEA-COMP:12419"/>
        <dbReference type="ChEBI" id="CHEBI:15378"/>
        <dbReference type="ChEBI" id="CHEBI:57856"/>
        <dbReference type="ChEBI" id="CHEBI:59789"/>
        <dbReference type="ChEBI" id="CHEBI:90615"/>
        <dbReference type="ChEBI" id="CHEBI:90616"/>
        <dbReference type="EC" id="2.1.1.72"/>
    </reaction>
</comment>
<reference evidence="10 11" key="1">
    <citation type="submission" date="2019-03" db="EMBL/GenBank/DDBJ databases">
        <title>Metabolic potential of uncultured bacteria and archaea associated with petroleum seepage in deep-sea sediments.</title>
        <authorList>
            <person name="Dong X."/>
            <person name="Hubert C."/>
        </authorList>
    </citation>
    <scope>NUCLEOTIDE SEQUENCE [LARGE SCALE GENOMIC DNA]</scope>
    <source>
        <strain evidence="10">E29_bin36</strain>
    </source>
</reference>
<evidence type="ECO:0000313" key="11">
    <source>
        <dbReference type="Proteomes" id="UP000315534"/>
    </source>
</evidence>
<protein>
    <recommendedName>
        <fullName evidence="2">site-specific DNA-methyltransferase (adenine-specific)</fullName>
        <ecNumber evidence="2">2.1.1.72</ecNumber>
    </recommendedName>
</protein>
<evidence type="ECO:0000256" key="3">
    <source>
        <dbReference type="ARBA" id="ARBA00022603"/>
    </source>
</evidence>
<dbReference type="PANTHER" id="PTHR42933">
    <property type="entry name" value="SLR6095 PROTEIN"/>
    <property type="match status" value="1"/>
</dbReference>
<gene>
    <name evidence="10" type="ORF">E3J38_09040</name>
</gene>
<feature type="domain" description="DNA methylase adenine-specific" evidence="8">
    <location>
        <begin position="125"/>
        <end position="433"/>
    </location>
</feature>
<dbReference type="InterPro" id="IPR022749">
    <property type="entry name" value="D12N6_MeTrfase_N"/>
</dbReference>
<dbReference type="GO" id="GO:0009007">
    <property type="term" value="F:site-specific DNA-methyltransferase (adenine-specific) activity"/>
    <property type="evidence" value="ECO:0007669"/>
    <property type="project" value="UniProtKB-EC"/>
</dbReference>
<dbReference type="GO" id="GO:0009307">
    <property type="term" value="P:DNA restriction-modification system"/>
    <property type="evidence" value="ECO:0007669"/>
    <property type="project" value="UniProtKB-KW"/>
</dbReference>
<dbReference type="GO" id="GO:0032259">
    <property type="term" value="P:methylation"/>
    <property type="evidence" value="ECO:0007669"/>
    <property type="project" value="UniProtKB-KW"/>
</dbReference>
<keyword evidence="6" id="KW-0680">Restriction system</keyword>
<feature type="domain" description="N6 adenine-specific DNA methyltransferase N-terminal" evidence="9">
    <location>
        <begin position="9"/>
        <end position="115"/>
    </location>
</feature>
<dbReference type="EMBL" id="SOIP01000517">
    <property type="protein sequence ID" value="TET78083.1"/>
    <property type="molecule type" value="Genomic_DNA"/>
</dbReference>
<evidence type="ECO:0000256" key="1">
    <source>
        <dbReference type="ARBA" id="ARBA00006594"/>
    </source>
</evidence>
<comment type="caution">
    <text evidence="10">The sequence shown here is derived from an EMBL/GenBank/DDBJ whole genome shotgun (WGS) entry which is preliminary data.</text>
</comment>
<comment type="similarity">
    <text evidence="1">Belongs to the N(4)/N(6)-methyltransferase family.</text>
</comment>
<evidence type="ECO:0000256" key="2">
    <source>
        <dbReference type="ARBA" id="ARBA00011900"/>
    </source>
</evidence>
<organism evidence="10 11">
    <name type="scientific">candidate division TA06 bacterium</name>
    <dbReference type="NCBI Taxonomy" id="2250710"/>
    <lineage>
        <taxon>Bacteria</taxon>
        <taxon>Bacteria division TA06</taxon>
    </lineage>
</organism>
<keyword evidence="4 10" id="KW-0808">Transferase</keyword>
<dbReference type="InterPro" id="IPR038333">
    <property type="entry name" value="T1MK-like_N_sf"/>
</dbReference>
<dbReference type="GO" id="GO:0003677">
    <property type="term" value="F:DNA binding"/>
    <property type="evidence" value="ECO:0007669"/>
    <property type="project" value="InterPro"/>
</dbReference>
<keyword evidence="5" id="KW-0949">S-adenosyl-L-methionine</keyword>